<dbReference type="Pfam" id="PF03748">
    <property type="entry name" value="FliL"/>
    <property type="match status" value="1"/>
</dbReference>
<keyword evidence="7 10" id="KW-0283">Flagellar rotation</keyword>
<dbReference type="PANTHER" id="PTHR35091">
    <property type="entry name" value="FLAGELLAR PROTEIN FLIL"/>
    <property type="match status" value="1"/>
</dbReference>
<keyword evidence="5 10" id="KW-0145">Chemotaxis</keyword>
<gene>
    <name evidence="11" type="ORF">RM533_00645</name>
</gene>
<proteinExistence type="inferred from homology"/>
<evidence type="ECO:0000256" key="3">
    <source>
        <dbReference type="ARBA" id="ARBA00008281"/>
    </source>
</evidence>
<keyword evidence="10" id="KW-0997">Cell inner membrane</keyword>
<keyword evidence="9 10" id="KW-0472">Membrane</keyword>
<keyword evidence="11" id="KW-0966">Cell projection</keyword>
<evidence type="ECO:0000256" key="8">
    <source>
        <dbReference type="ARBA" id="ARBA00022989"/>
    </source>
</evidence>
<evidence type="ECO:0000256" key="6">
    <source>
        <dbReference type="ARBA" id="ARBA00022692"/>
    </source>
</evidence>
<dbReference type="InterPro" id="IPR005503">
    <property type="entry name" value="FliL"/>
</dbReference>
<comment type="subcellular location">
    <subcellularLocation>
        <location evidence="10">Cell inner membrane</location>
    </subcellularLocation>
    <subcellularLocation>
        <location evidence="2">Cell membrane</location>
        <topology evidence="2">Single-pass membrane protein</topology>
    </subcellularLocation>
</comment>
<evidence type="ECO:0000256" key="9">
    <source>
        <dbReference type="ARBA" id="ARBA00023136"/>
    </source>
</evidence>
<keyword evidence="11" id="KW-0969">Cilium</keyword>
<dbReference type="EMBL" id="JAVRHS010000001">
    <property type="protein sequence ID" value="MDT0574685.1"/>
    <property type="molecule type" value="Genomic_DNA"/>
</dbReference>
<keyword evidence="8" id="KW-1133">Transmembrane helix</keyword>
<evidence type="ECO:0000256" key="10">
    <source>
        <dbReference type="RuleBase" id="RU364125"/>
    </source>
</evidence>
<evidence type="ECO:0000313" key="11">
    <source>
        <dbReference type="EMBL" id="MDT0574685.1"/>
    </source>
</evidence>
<evidence type="ECO:0000256" key="4">
    <source>
        <dbReference type="ARBA" id="ARBA00022475"/>
    </source>
</evidence>
<reference evidence="11 12" key="1">
    <citation type="submission" date="2023-09" db="EMBL/GenBank/DDBJ databases">
        <authorList>
            <person name="Rey-Velasco X."/>
        </authorList>
    </citation>
    <scope>NUCLEOTIDE SEQUENCE [LARGE SCALE GENOMIC DNA]</scope>
    <source>
        <strain evidence="11 12">F390</strain>
    </source>
</reference>
<organism evidence="11 12">
    <name type="scientific">Croceicoccus esteveae</name>
    <dbReference type="NCBI Taxonomy" id="3075597"/>
    <lineage>
        <taxon>Bacteria</taxon>
        <taxon>Pseudomonadati</taxon>
        <taxon>Pseudomonadota</taxon>
        <taxon>Alphaproteobacteria</taxon>
        <taxon>Sphingomonadales</taxon>
        <taxon>Erythrobacteraceae</taxon>
        <taxon>Croceicoccus</taxon>
    </lineage>
</organism>
<accession>A0ABU2ZDK7</accession>
<comment type="caution">
    <text evidence="11">The sequence shown here is derived from an EMBL/GenBank/DDBJ whole genome shotgun (WGS) entry which is preliminary data.</text>
</comment>
<evidence type="ECO:0000256" key="2">
    <source>
        <dbReference type="ARBA" id="ARBA00004162"/>
    </source>
</evidence>
<name>A0ABU2ZDK7_9SPHN</name>
<keyword evidence="12" id="KW-1185">Reference proteome</keyword>
<keyword evidence="4" id="KW-1003">Cell membrane</keyword>
<evidence type="ECO:0000256" key="7">
    <source>
        <dbReference type="ARBA" id="ARBA00022779"/>
    </source>
</evidence>
<dbReference type="PANTHER" id="PTHR35091:SF2">
    <property type="entry name" value="FLAGELLAR PROTEIN FLIL"/>
    <property type="match status" value="1"/>
</dbReference>
<sequence>MADQPTKDTAAKGGRKKLLIGGIALLAIGAGSAFGAVRMGYVGSKEGAEISGPLLVRKGAVDPYPVPTKQEVEWVEGEGGSKYRTSYYSFEEPFTANLRDSAALIQVSLAASTQRDGRVLMWLDKHELAARSAIIAELANTTEEDAYSVEGKGRLQERLTAAINQVLVRTEGFGGVENVYFRGFLIQ</sequence>
<evidence type="ECO:0000256" key="5">
    <source>
        <dbReference type="ARBA" id="ARBA00022500"/>
    </source>
</evidence>
<dbReference type="RefSeq" id="WP_311339255.1">
    <property type="nucleotide sequence ID" value="NZ_JAVRHS010000001.1"/>
</dbReference>
<keyword evidence="11" id="KW-0282">Flagellum</keyword>
<keyword evidence="6" id="KW-0812">Transmembrane</keyword>
<protein>
    <recommendedName>
        <fullName evidence="10">Flagellar protein FliL</fullName>
    </recommendedName>
</protein>
<comment type="function">
    <text evidence="1 10">Controls the rotational direction of flagella during chemotaxis.</text>
</comment>
<comment type="similarity">
    <text evidence="3 10">Belongs to the FliL family.</text>
</comment>
<evidence type="ECO:0000256" key="1">
    <source>
        <dbReference type="ARBA" id="ARBA00002254"/>
    </source>
</evidence>
<dbReference type="Proteomes" id="UP001259803">
    <property type="component" value="Unassembled WGS sequence"/>
</dbReference>
<evidence type="ECO:0000313" key="12">
    <source>
        <dbReference type="Proteomes" id="UP001259803"/>
    </source>
</evidence>